<dbReference type="RefSeq" id="XP_020061847.1">
    <property type="nucleotide sequence ID" value="XM_020207074.1"/>
</dbReference>
<evidence type="ECO:0000256" key="1">
    <source>
        <dbReference type="ARBA" id="ARBA00005375"/>
    </source>
</evidence>
<feature type="disulfide bond" evidence="5">
    <location>
        <begin position="67"/>
        <end position="369"/>
    </location>
</feature>
<dbReference type="Gene3D" id="3.40.50.1240">
    <property type="entry name" value="Phosphoglycerate mutase-like"/>
    <property type="match status" value="1"/>
</dbReference>
<feature type="active site" description="Proton donor" evidence="4">
    <location>
        <position position="320"/>
    </location>
</feature>
<dbReference type="EMBL" id="KV453918">
    <property type="protein sequence ID" value="ODV76725.1"/>
    <property type="molecule type" value="Genomic_DNA"/>
</dbReference>
<dbReference type="GO" id="GO:0003993">
    <property type="term" value="F:acid phosphatase activity"/>
    <property type="evidence" value="ECO:0007669"/>
    <property type="project" value="TreeGrafter"/>
</dbReference>
<gene>
    <name evidence="6" type="ORF">CANTADRAFT_24298</name>
</gene>
<keyword evidence="5" id="KW-1015">Disulfide bond</keyword>
<dbReference type="Pfam" id="PF00328">
    <property type="entry name" value="His_Phos_2"/>
    <property type="match status" value="2"/>
</dbReference>
<reference evidence="7" key="1">
    <citation type="submission" date="2016-05" db="EMBL/GenBank/DDBJ databases">
        <title>Comparative genomics of biotechnologically important yeasts.</title>
        <authorList>
            <consortium name="DOE Joint Genome Institute"/>
            <person name="Riley R."/>
            <person name="Haridas S."/>
            <person name="Wolfe K.H."/>
            <person name="Lopes M.R."/>
            <person name="Hittinger C.T."/>
            <person name="Goker M."/>
            <person name="Salamov A."/>
            <person name="Wisecaver J."/>
            <person name="Long T.M."/>
            <person name="Aerts A.L."/>
            <person name="Barry K."/>
            <person name="Choi C."/>
            <person name="Clum A."/>
            <person name="Coughlan A.Y."/>
            <person name="Deshpande S."/>
            <person name="Douglass A.P."/>
            <person name="Hanson S.J."/>
            <person name="Klenk H.-P."/>
            <person name="Labutti K."/>
            <person name="Lapidus A."/>
            <person name="Lindquist E."/>
            <person name="Lipzen A."/>
            <person name="Meier-Kolthoff J.P."/>
            <person name="Ohm R.A."/>
            <person name="Otillar R.P."/>
            <person name="Pangilinan J."/>
            <person name="Peng Y."/>
            <person name="Rokas A."/>
            <person name="Rosa C.A."/>
            <person name="Scheuner C."/>
            <person name="Sibirny A.A."/>
            <person name="Slot J.C."/>
            <person name="Stielow J.B."/>
            <person name="Sun H."/>
            <person name="Kurtzman C.P."/>
            <person name="Blackwell M."/>
            <person name="Grigoriev I.V."/>
            <person name="Jeffries T.W."/>
        </authorList>
    </citation>
    <scope>NUCLEOTIDE SEQUENCE [LARGE SCALE GENOMIC DNA]</scope>
    <source>
        <strain evidence="7">NRRL Y-17324</strain>
    </source>
</reference>
<keyword evidence="2" id="KW-0378">Hydrolase</keyword>
<dbReference type="GO" id="GO:0009277">
    <property type="term" value="C:fungal-type cell wall"/>
    <property type="evidence" value="ECO:0007669"/>
    <property type="project" value="TreeGrafter"/>
</dbReference>
<dbReference type="OrthoDB" id="6509975at2759"/>
<evidence type="ECO:0000256" key="2">
    <source>
        <dbReference type="ARBA" id="ARBA00022801"/>
    </source>
</evidence>
<feature type="active site" description="Nucleophile" evidence="4">
    <location>
        <position position="78"/>
    </location>
</feature>
<dbReference type="PANTHER" id="PTHR20963">
    <property type="entry name" value="MULTIPLE INOSITOL POLYPHOSPHATE PHOSPHATASE-RELATED"/>
    <property type="match status" value="1"/>
</dbReference>
<evidence type="ECO:0000313" key="7">
    <source>
        <dbReference type="Proteomes" id="UP000094285"/>
    </source>
</evidence>
<dbReference type="InterPro" id="IPR000560">
    <property type="entry name" value="His_Pase_clade-2"/>
</dbReference>
<dbReference type="SUPFAM" id="SSF53254">
    <property type="entry name" value="Phosphoglycerate mutase-like"/>
    <property type="match status" value="1"/>
</dbReference>
<feature type="disulfide bond" evidence="5">
    <location>
        <begin position="246"/>
        <end position="259"/>
    </location>
</feature>
<keyword evidence="3" id="KW-0325">Glycoprotein</keyword>
<dbReference type="PROSITE" id="PS00778">
    <property type="entry name" value="HIS_ACID_PHOSPHAT_2"/>
    <property type="match status" value="1"/>
</dbReference>
<protein>
    <submittedName>
        <fullName evidence="6">Putative acid phosphatase</fullName>
    </submittedName>
</protein>
<evidence type="ECO:0000256" key="4">
    <source>
        <dbReference type="PIRSR" id="PIRSR000894-1"/>
    </source>
</evidence>
<dbReference type="InterPro" id="IPR033379">
    <property type="entry name" value="Acid_Pase_AS"/>
</dbReference>
<dbReference type="GeneID" id="30981211"/>
<dbReference type="Proteomes" id="UP000094285">
    <property type="component" value="Unassembled WGS sequence"/>
</dbReference>
<organism evidence="6 7">
    <name type="scientific">Suhomyces tanzawaensis NRRL Y-17324</name>
    <dbReference type="NCBI Taxonomy" id="984487"/>
    <lineage>
        <taxon>Eukaryota</taxon>
        <taxon>Fungi</taxon>
        <taxon>Dikarya</taxon>
        <taxon>Ascomycota</taxon>
        <taxon>Saccharomycotina</taxon>
        <taxon>Pichiomycetes</taxon>
        <taxon>Debaryomycetaceae</taxon>
        <taxon>Suhomyces</taxon>
    </lineage>
</organism>
<dbReference type="PANTHER" id="PTHR20963:SF18">
    <property type="entry name" value="ACID PHOSPHATASE PHO11-RELATED"/>
    <property type="match status" value="1"/>
</dbReference>
<evidence type="ECO:0000313" key="6">
    <source>
        <dbReference type="EMBL" id="ODV76725.1"/>
    </source>
</evidence>
<feature type="disulfide bond" evidence="5">
    <location>
        <begin position="389"/>
        <end position="397"/>
    </location>
</feature>
<keyword evidence="7" id="KW-1185">Reference proteome</keyword>
<sequence length="446" mass="50009">MAYKNVVAISKLINNGLLLVNQGVFQGLASPQQATVELYNVIRYLGGAGPYIQRQGYGISTDIPDQCTLEQVQLFSRHGERFPSTSSGKKLEAVYKKLKSYNGTYTGDLGFLNDYTFFVDDKDMCGKETSPKNSESNFAGTTDALKHVFTSNSGRVFQTGNYFAHGFLGDDYKDDKVKYVVFDEDEKIGINSLTPRRACALYNDTSDSYVDELDTKYLKNIVTRFQKFAPGLNITLGDVRNLFQWCAYEINVKGASPICDLFTNEEFIQYSYSADVGYYYSNGPGNNLTAVIGSTLLNSSLALLKDDSNSNKVWLSFTHDTDLEVFHSALGLFAPNEDLPTDYIPFPYPYQHSSICPQGARVYTEKYKCGETSYVRYIINDAVIPIPNCSSGPGFSCELSAYEDYIQERIGEINYSEQCGLDDSAPSSVKFYWNYNQEHNASFFDK</sequence>
<dbReference type="PIRSF" id="PIRSF000894">
    <property type="entry name" value="Acid_phosphatase"/>
    <property type="match status" value="1"/>
</dbReference>
<evidence type="ECO:0000256" key="5">
    <source>
        <dbReference type="PIRSR" id="PIRSR000894-2"/>
    </source>
</evidence>
<evidence type="ECO:0000256" key="3">
    <source>
        <dbReference type="ARBA" id="ARBA00023180"/>
    </source>
</evidence>
<accession>A0A1E4SB72</accession>
<dbReference type="InterPro" id="IPR029033">
    <property type="entry name" value="His_PPase_superfam"/>
</dbReference>
<dbReference type="AlphaFoldDB" id="A0A1E4SB72"/>
<name>A0A1E4SB72_9ASCO</name>
<dbReference type="CDD" id="cd07061">
    <property type="entry name" value="HP_HAP_like"/>
    <property type="match status" value="1"/>
</dbReference>
<dbReference type="InterPro" id="IPR016274">
    <property type="entry name" value="Histidine_acid_Pase_euk"/>
</dbReference>
<comment type="similarity">
    <text evidence="1">Belongs to the histidine acid phosphatase family.</text>
</comment>
<dbReference type="STRING" id="984487.A0A1E4SB72"/>
<proteinExistence type="inferred from homology"/>